<feature type="compositionally biased region" description="Basic residues" evidence="1">
    <location>
        <begin position="1"/>
        <end position="17"/>
    </location>
</feature>
<dbReference type="EMBL" id="FOZX01000006">
    <property type="protein sequence ID" value="SFS84479.1"/>
    <property type="molecule type" value="Genomic_DNA"/>
</dbReference>
<sequence>MRRLARRRGTITHRGCRRCAAGKARADKRARRQVDKAAARARKEQQAKTQQPEQPLVTPAPVGKKAAKALRKADKQTAKAIKKGEYGAVTPGNAKKIIKIAKIVGPVLAPFALRAASSVRAGYDRSRARKLGVGVDELGRFTGRGAALHARIAGDSSALRDLREQATSEERGAAETYAAQADARLAQLTSAVRAAERMPAPRRKSAHRAVDQELTRIESELLTRFGVPTR</sequence>
<dbReference type="Proteomes" id="UP000198852">
    <property type="component" value="Unassembled WGS sequence"/>
</dbReference>
<dbReference type="Pfam" id="PF20079">
    <property type="entry name" value="DUF6474"/>
    <property type="match status" value="1"/>
</dbReference>
<dbReference type="InterPro" id="IPR045522">
    <property type="entry name" value="DUF6474"/>
</dbReference>
<feature type="region of interest" description="Disordered" evidence="1">
    <location>
        <begin position="1"/>
        <end position="62"/>
    </location>
</feature>
<evidence type="ECO:0000313" key="3">
    <source>
        <dbReference type="Proteomes" id="UP000198852"/>
    </source>
</evidence>
<name>A0A1I6T5E7_9PSEU</name>
<accession>A0A1I6T5E7</accession>
<protein>
    <submittedName>
        <fullName evidence="2">Uncharacterized protein</fullName>
    </submittedName>
</protein>
<reference evidence="3" key="1">
    <citation type="submission" date="2016-10" db="EMBL/GenBank/DDBJ databases">
        <authorList>
            <person name="Varghese N."/>
            <person name="Submissions S."/>
        </authorList>
    </citation>
    <scope>NUCLEOTIDE SEQUENCE [LARGE SCALE GENOMIC DNA]</scope>
    <source>
        <strain evidence="3">DSM 44771</strain>
    </source>
</reference>
<dbReference type="RefSeq" id="WP_342742630.1">
    <property type="nucleotide sequence ID" value="NZ_FOZX01000006.1"/>
</dbReference>
<dbReference type="AlphaFoldDB" id="A0A1I6T5E7"/>
<evidence type="ECO:0000256" key="1">
    <source>
        <dbReference type="SAM" id="MobiDB-lite"/>
    </source>
</evidence>
<feature type="compositionally biased region" description="Basic and acidic residues" evidence="1">
    <location>
        <begin position="24"/>
        <end position="46"/>
    </location>
</feature>
<evidence type="ECO:0000313" key="2">
    <source>
        <dbReference type="EMBL" id="SFS84479.1"/>
    </source>
</evidence>
<gene>
    <name evidence="2" type="ORF">SAMN05660874_03670</name>
</gene>
<organism evidence="2 3">
    <name type="scientific">Saccharopolyspora flava</name>
    <dbReference type="NCBI Taxonomy" id="95161"/>
    <lineage>
        <taxon>Bacteria</taxon>
        <taxon>Bacillati</taxon>
        <taxon>Actinomycetota</taxon>
        <taxon>Actinomycetes</taxon>
        <taxon>Pseudonocardiales</taxon>
        <taxon>Pseudonocardiaceae</taxon>
        <taxon>Saccharopolyspora</taxon>
    </lineage>
</organism>
<keyword evidence="3" id="KW-1185">Reference proteome</keyword>
<proteinExistence type="predicted"/>
<dbReference type="STRING" id="95161.SAMN05660874_03670"/>